<proteinExistence type="predicted"/>
<feature type="compositionally biased region" description="Basic and acidic residues" evidence="1">
    <location>
        <begin position="232"/>
        <end position="241"/>
    </location>
</feature>
<feature type="region of interest" description="Disordered" evidence="1">
    <location>
        <begin position="114"/>
        <end position="152"/>
    </location>
</feature>
<accession>A0A2A2K1R0</accession>
<gene>
    <name evidence="2" type="ORF">WR25_02693</name>
</gene>
<evidence type="ECO:0000313" key="2">
    <source>
        <dbReference type="EMBL" id="PAV67823.1"/>
    </source>
</evidence>
<dbReference type="Proteomes" id="UP000218231">
    <property type="component" value="Unassembled WGS sequence"/>
</dbReference>
<evidence type="ECO:0000313" key="3">
    <source>
        <dbReference type="Proteomes" id="UP000218231"/>
    </source>
</evidence>
<sequence>MRACGCDRRGLAIEVFAKRGGRALEEKRTCRTDGGGRCYRESVCDVVRRLAEHTIVDDARDETDALGLLCPHPLIGQDHLLGAAKADHAGQEPTHAPIRCQADAGIGGGEMRRTPGDHDIAEQSQAQPRPCRRTVDHHDQGLGHRGKCHHGTVKRIGQGSQKAGCLITGSGHSAYVATGREETSGSRQDDAPHRWVRRDPRRRPGEIGCKSGVDGVARVGTVQRDTGDRALDIKSDSDHRQASVTCRVKRARH</sequence>
<dbReference type="EMBL" id="LIAE01009882">
    <property type="protein sequence ID" value="PAV67823.1"/>
    <property type="molecule type" value="Genomic_DNA"/>
</dbReference>
<name>A0A2A2K1R0_9BILA</name>
<reference evidence="2 3" key="1">
    <citation type="journal article" date="2017" name="Curr. Biol.">
        <title>Genome architecture and evolution of a unichromosomal asexual nematode.</title>
        <authorList>
            <person name="Fradin H."/>
            <person name="Zegar C."/>
            <person name="Gutwein M."/>
            <person name="Lucas J."/>
            <person name="Kovtun M."/>
            <person name="Corcoran D."/>
            <person name="Baugh L.R."/>
            <person name="Kiontke K."/>
            <person name="Gunsalus K."/>
            <person name="Fitch D.H."/>
            <person name="Piano F."/>
        </authorList>
    </citation>
    <scope>NUCLEOTIDE SEQUENCE [LARGE SCALE GENOMIC DNA]</scope>
    <source>
        <strain evidence="2">PF1309</strain>
    </source>
</reference>
<protein>
    <submittedName>
        <fullName evidence="2">Uncharacterized protein</fullName>
    </submittedName>
</protein>
<keyword evidence="3" id="KW-1185">Reference proteome</keyword>
<dbReference type="AlphaFoldDB" id="A0A2A2K1R0"/>
<feature type="region of interest" description="Disordered" evidence="1">
    <location>
        <begin position="232"/>
        <end position="253"/>
    </location>
</feature>
<evidence type="ECO:0000256" key="1">
    <source>
        <dbReference type="SAM" id="MobiDB-lite"/>
    </source>
</evidence>
<feature type="compositionally biased region" description="Basic and acidic residues" evidence="1">
    <location>
        <begin position="133"/>
        <end position="142"/>
    </location>
</feature>
<comment type="caution">
    <text evidence="2">The sequence shown here is derived from an EMBL/GenBank/DDBJ whole genome shotgun (WGS) entry which is preliminary data.</text>
</comment>
<organism evidence="2 3">
    <name type="scientific">Diploscapter pachys</name>
    <dbReference type="NCBI Taxonomy" id="2018661"/>
    <lineage>
        <taxon>Eukaryota</taxon>
        <taxon>Metazoa</taxon>
        <taxon>Ecdysozoa</taxon>
        <taxon>Nematoda</taxon>
        <taxon>Chromadorea</taxon>
        <taxon>Rhabditida</taxon>
        <taxon>Rhabditina</taxon>
        <taxon>Rhabditomorpha</taxon>
        <taxon>Rhabditoidea</taxon>
        <taxon>Rhabditidae</taxon>
        <taxon>Diploscapter</taxon>
    </lineage>
</organism>